<reference evidence="2" key="1">
    <citation type="submission" date="2016-11" db="EMBL/GenBank/DDBJ databases">
        <authorList>
            <person name="Varghese N."/>
            <person name="Submissions S."/>
        </authorList>
    </citation>
    <scope>NUCLEOTIDE SEQUENCE [LARGE SCALE GENOMIC DNA]</scope>
    <source>
        <strain evidence="2">DSM 22638</strain>
    </source>
</reference>
<dbReference type="EMBL" id="FQWL01000001">
    <property type="protein sequence ID" value="SHG23516.1"/>
    <property type="molecule type" value="Genomic_DNA"/>
</dbReference>
<dbReference type="Gene3D" id="2.40.30.100">
    <property type="entry name" value="AF2212/PG0164-like"/>
    <property type="match status" value="1"/>
</dbReference>
<dbReference type="SUPFAM" id="SSF141694">
    <property type="entry name" value="AF2212/PG0164-like"/>
    <property type="match status" value="1"/>
</dbReference>
<accession>A0A1M5I599</accession>
<gene>
    <name evidence="1" type="ORF">SAMN04488116_0451</name>
</gene>
<name>A0A1M5I599_9FLAO</name>
<proteinExistence type="predicted"/>
<dbReference type="InterPro" id="IPR037079">
    <property type="entry name" value="AF2212/PG0164-like_sf"/>
</dbReference>
<dbReference type="Proteomes" id="UP000184532">
    <property type="component" value="Unassembled WGS sequence"/>
</dbReference>
<protein>
    <submittedName>
        <fullName evidence="1">Bacteriocin-protection, YdeI or OmpD-Associated</fullName>
    </submittedName>
</protein>
<dbReference type="STRING" id="570519.SAMN04488116_0451"/>
<dbReference type="Pfam" id="PF13376">
    <property type="entry name" value="OmdA"/>
    <property type="match status" value="1"/>
</dbReference>
<evidence type="ECO:0000313" key="1">
    <source>
        <dbReference type="EMBL" id="SHG23516.1"/>
    </source>
</evidence>
<evidence type="ECO:0000313" key="2">
    <source>
        <dbReference type="Proteomes" id="UP000184532"/>
    </source>
</evidence>
<dbReference type="AlphaFoldDB" id="A0A1M5I599"/>
<dbReference type="OrthoDB" id="8246703at2"/>
<keyword evidence="2" id="KW-1185">Reference proteome</keyword>
<dbReference type="Pfam" id="PF08922">
    <property type="entry name" value="DUF1905"/>
    <property type="match status" value="1"/>
</dbReference>
<dbReference type="RefSeq" id="WP_073176273.1">
    <property type="nucleotide sequence ID" value="NZ_FQWL01000001.1"/>
</dbReference>
<organism evidence="1 2">
    <name type="scientific">Flagellimonas flava</name>
    <dbReference type="NCBI Taxonomy" id="570519"/>
    <lineage>
        <taxon>Bacteria</taxon>
        <taxon>Pseudomonadati</taxon>
        <taxon>Bacteroidota</taxon>
        <taxon>Flavobacteriia</taxon>
        <taxon>Flavobacteriales</taxon>
        <taxon>Flavobacteriaceae</taxon>
        <taxon>Flagellimonas</taxon>
    </lineage>
</organism>
<dbReference type="InterPro" id="IPR015018">
    <property type="entry name" value="DUF1905"/>
</dbReference>
<sequence>MVSQNKDGPIVHEEYLLQKTPGKGGWTYASLPSVVPNKKNPFGWVQVRGTIDDYSLKKYKLMPMGNGKLFLPVRAEIRKKINKHHGDYVQIVLFLDDSPLEIPTEILECFAYEPKELLQTFTSFREWEQKAYLDWIYAAKRETTKADRIAKMMHRLSKKLTFHQKEEQA</sequence>